<feature type="non-terminal residue" evidence="1">
    <location>
        <position position="1"/>
    </location>
</feature>
<dbReference type="AlphaFoldDB" id="A0A8H6DSG2"/>
<sequence>VIGLELIFWGRLRSFNPCVWAEYELQHGVLVMQLRRYADGLAEATARRHGATRHGNVQHRSARTFKLSRGGSHRREFRGYFSTYVFGLAALSVR</sequence>
<gene>
    <name evidence="1" type="ORF">GGP41_003706</name>
</gene>
<organism evidence="1 2">
    <name type="scientific">Cochliobolus sativus</name>
    <name type="common">Common root rot and spot blotch fungus</name>
    <name type="synonym">Bipolaris sorokiniana</name>
    <dbReference type="NCBI Taxonomy" id="45130"/>
    <lineage>
        <taxon>Eukaryota</taxon>
        <taxon>Fungi</taxon>
        <taxon>Dikarya</taxon>
        <taxon>Ascomycota</taxon>
        <taxon>Pezizomycotina</taxon>
        <taxon>Dothideomycetes</taxon>
        <taxon>Pleosporomycetidae</taxon>
        <taxon>Pleosporales</taxon>
        <taxon>Pleosporineae</taxon>
        <taxon>Pleosporaceae</taxon>
        <taxon>Bipolaris</taxon>
    </lineage>
</organism>
<evidence type="ECO:0000313" key="1">
    <source>
        <dbReference type="EMBL" id="KAF5846362.1"/>
    </source>
</evidence>
<protein>
    <submittedName>
        <fullName evidence="1">Uncharacterized protein</fullName>
    </submittedName>
</protein>
<evidence type="ECO:0000313" key="2">
    <source>
        <dbReference type="Proteomes" id="UP000624244"/>
    </source>
</evidence>
<dbReference type="Proteomes" id="UP000624244">
    <property type="component" value="Unassembled WGS sequence"/>
</dbReference>
<dbReference type="EMBL" id="WNKQ01000016">
    <property type="protein sequence ID" value="KAF5846362.1"/>
    <property type="molecule type" value="Genomic_DNA"/>
</dbReference>
<reference evidence="1" key="1">
    <citation type="submission" date="2019-11" db="EMBL/GenBank/DDBJ databases">
        <title>Bipolaris sorokiniana Genome sequencing.</title>
        <authorList>
            <person name="Wang H."/>
        </authorList>
    </citation>
    <scope>NUCLEOTIDE SEQUENCE</scope>
</reference>
<accession>A0A8H6DSG2</accession>
<proteinExistence type="predicted"/>
<comment type="caution">
    <text evidence="1">The sequence shown here is derived from an EMBL/GenBank/DDBJ whole genome shotgun (WGS) entry which is preliminary data.</text>
</comment>
<name>A0A8H6DSG2_COCSA</name>